<protein>
    <submittedName>
        <fullName evidence="1">Uncharacterized protein</fullName>
    </submittedName>
</protein>
<dbReference type="AlphaFoldDB" id="A0A1B1NQC5"/>
<dbReference type="OrthoDB" id="8607336at2"/>
<evidence type="ECO:0000313" key="1">
    <source>
        <dbReference type="EMBL" id="ODS10968.1"/>
    </source>
</evidence>
<evidence type="ECO:0000313" key="2">
    <source>
        <dbReference type="Proteomes" id="UP000095131"/>
    </source>
</evidence>
<dbReference type="Proteomes" id="UP000095131">
    <property type="component" value="Unassembled WGS sequence"/>
</dbReference>
<dbReference type="RefSeq" id="WP_009384805.1">
    <property type="nucleotide sequence ID" value="NZ_CP016307.1"/>
</dbReference>
<organism evidence="1 2">
    <name type="scientific">Vibrio scophthalmi</name>
    <dbReference type="NCBI Taxonomy" id="45658"/>
    <lineage>
        <taxon>Bacteria</taxon>
        <taxon>Pseudomonadati</taxon>
        <taxon>Pseudomonadota</taxon>
        <taxon>Gammaproteobacteria</taxon>
        <taxon>Vibrionales</taxon>
        <taxon>Vibrionaceae</taxon>
        <taxon>Vibrio</taxon>
    </lineage>
</organism>
<sequence>MRFKTIAALVIAANLTACATPVNKNWFVTDGSKGDATITLAYDEGLLQQAVIDEQEAFLMAENGCKAWGFKGAQVFGTPLDKCARRDKLFGCISTRYTQLYQCVN</sequence>
<dbReference type="PATRIC" id="fig|45658.6.peg.2080"/>
<accession>A0A1B1NQC5</accession>
<gene>
    <name evidence="1" type="ORF">VSF3289_01229</name>
</gene>
<dbReference type="KEGG" id="vsc:VSVS12_02116"/>
<dbReference type="Pfam" id="PF13992">
    <property type="entry name" value="YecR"/>
    <property type="match status" value="1"/>
</dbReference>
<name>A0A1B1NQC5_9VIBR</name>
<dbReference type="InterPro" id="IPR025731">
    <property type="entry name" value="YecR-like"/>
</dbReference>
<comment type="caution">
    <text evidence="1">The sequence shown here is derived from an EMBL/GenBank/DDBJ whole genome shotgun (WGS) entry which is preliminary data.</text>
</comment>
<proteinExistence type="predicted"/>
<dbReference type="EMBL" id="MDCJ01000002">
    <property type="protein sequence ID" value="ODS10968.1"/>
    <property type="molecule type" value="Genomic_DNA"/>
</dbReference>
<reference evidence="1 2" key="1">
    <citation type="submission" date="2016-08" db="EMBL/GenBank/DDBJ databases">
        <title>Genome sequencing of Vibrio scophthalmi strain FP3289, an isolated from Paralichthys olivaceus.</title>
        <authorList>
            <person name="Han H.-J."/>
        </authorList>
    </citation>
    <scope>NUCLEOTIDE SEQUENCE [LARGE SCALE GENOMIC DNA]</scope>
    <source>
        <strain evidence="1 2">FP3289</strain>
    </source>
</reference>